<dbReference type="PANTHER" id="PTHR11785">
    <property type="entry name" value="AMINO ACID TRANSPORTER"/>
    <property type="match status" value="1"/>
</dbReference>
<dbReference type="PIRSF" id="PIRSF006060">
    <property type="entry name" value="AA_transporter"/>
    <property type="match status" value="1"/>
</dbReference>
<organism evidence="6">
    <name type="scientific">uncultured Gemmatimonadaceae bacterium</name>
    <dbReference type="NCBI Taxonomy" id="246130"/>
    <lineage>
        <taxon>Bacteria</taxon>
        <taxon>Pseudomonadati</taxon>
        <taxon>Gemmatimonadota</taxon>
        <taxon>Gemmatimonadia</taxon>
        <taxon>Gemmatimonadales</taxon>
        <taxon>Gemmatimonadaceae</taxon>
        <taxon>environmental samples</taxon>
    </lineage>
</organism>
<sequence>MSHANPSALPRRLGLWTAIAVLIGSTIGSGIFRTPAGIAERLPGPLPMLLVWVAGGAIALCGALTLAEVAGALPETGGLYVFIREAWGRLPAFLFGWAELVVIRAASLGAVATTFAEYFYRVLGYDTSVAPYSDWVHYVAAVAIAVTAGFNYVGVRWGALVQNVTTLAKYGGLVFIILLAFAIGLPREGGGNFTPAAPAGSFGIAPFGLALVSVLWAFDGWADLSFVGGEVKDPRRNLPRALIIGTLAVIAVYLAANLAYLAVLSIDEIRASRLVAAEVAERLVGAPGVVFVALTVMLSTFGTLNGSLLTAPRIFFAMADDRLFFKPVARVHPRYETPYVAIALAAVLGILFVLVRTFEQLADAFVTAIIPFYALGVASVFVLRRRAGYNPPFRVPGYPVVPALFVLSTIYLLANALIDPASRWATAAVLGTIVLGVPVYYLTVGRGGPRAGQAEPAEPAPVAR</sequence>
<dbReference type="Pfam" id="PF13520">
    <property type="entry name" value="AA_permease_2"/>
    <property type="match status" value="1"/>
</dbReference>
<evidence type="ECO:0000256" key="4">
    <source>
        <dbReference type="ARBA" id="ARBA00023136"/>
    </source>
</evidence>
<evidence type="ECO:0000313" key="6">
    <source>
        <dbReference type="EMBL" id="CAA9357622.1"/>
    </source>
</evidence>
<dbReference type="GO" id="GO:0016020">
    <property type="term" value="C:membrane"/>
    <property type="evidence" value="ECO:0007669"/>
    <property type="project" value="UniProtKB-SubCell"/>
</dbReference>
<name>A0A6J4MH42_9BACT</name>
<feature type="transmembrane region" description="Helical" evidence="5">
    <location>
        <begin position="337"/>
        <end position="358"/>
    </location>
</feature>
<evidence type="ECO:0000256" key="1">
    <source>
        <dbReference type="ARBA" id="ARBA00004141"/>
    </source>
</evidence>
<dbReference type="GO" id="GO:0015179">
    <property type="term" value="F:L-amino acid transmembrane transporter activity"/>
    <property type="evidence" value="ECO:0007669"/>
    <property type="project" value="TreeGrafter"/>
</dbReference>
<feature type="transmembrane region" description="Helical" evidence="5">
    <location>
        <begin position="364"/>
        <end position="383"/>
    </location>
</feature>
<proteinExistence type="predicted"/>
<feature type="transmembrane region" description="Helical" evidence="5">
    <location>
        <begin position="283"/>
        <end position="316"/>
    </location>
</feature>
<dbReference type="InterPro" id="IPR002293">
    <property type="entry name" value="AA/rel_permease1"/>
</dbReference>
<feature type="transmembrane region" description="Helical" evidence="5">
    <location>
        <begin position="94"/>
        <end position="115"/>
    </location>
</feature>
<dbReference type="InterPro" id="IPR050598">
    <property type="entry name" value="AminoAcid_Transporter"/>
</dbReference>
<feature type="transmembrane region" description="Helical" evidence="5">
    <location>
        <begin position="167"/>
        <end position="185"/>
    </location>
</feature>
<reference evidence="6" key="1">
    <citation type="submission" date="2020-02" db="EMBL/GenBank/DDBJ databases">
        <authorList>
            <person name="Meier V. D."/>
        </authorList>
    </citation>
    <scope>NUCLEOTIDE SEQUENCE</scope>
    <source>
        <strain evidence="6">AVDCRST_MAG11</strain>
    </source>
</reference>
<dbReference type="EMBL" id="CADCTU010000830">
    <property type="protein sequence ID" value="CAA9357622.1"/>
    <property type="molecule type" value="Genomic_DNA"/>
</dbReference>
<accession>A0A6J4MH42</accession>
<feature type="transmembrane region" description="Helical" evidence="5">
    <location>
        <begin position="424"/>
        <end position="443"/>
    </location>
</feature>
<feature type="transmembrane region" description="Helical" evidence="5">
    <location>
        <begin position="52"/>
        <end position="73"/>
    </location>
</feature>
<feature type="transmembrane region" description="Helical" evidence="5">
    <location>
        <begin position="12"/>
        <end position="32"/>
    </location>
</feature>
<feature type="transmembrane region" description="Helical" evidence="5">
    <location>
        <begin position="135"/>
        <end position="155"/>
    </location>
</feature>
<evidence type="ECO:0000256" key="3">
    <source>
        <dbReference type="ARBA" id="ARBA00022989"/>
    </source>
</evidence>
<feature type="transmembrane region" description="Helical" evidence="5">
    <location>
        <begin position="395"/>
        <end position="418"/>
    </location>
</feature>
<keyword evidence="4 5" id="KW-0472">Membrane</keyword>
<dbReference type="AlphaFoldDB" id="A0A6J4MH42"/>
<dbReference type="Gene3D" id="1.20.1740.10">
    <property type="entry name" value="Amino acid/polyamine transporter I"/>
    <property type="match status" value="1"/>
</dbReference>
<keyword evidence="2 5" id="KW-0812">Transmembrane</keyword>
<evidence type="ECO:0000256" key="5">
    <source>
        <dbReference type="SAM" id="Phobius"/>
    </source>
</evidence>
<feature type="transmembrane region" description="Helical" evidence="5">
    <location>
        <begin position="197"/>
        <end position="218"/>
    </location>
</feature>
<feature type="transmembrane region" description="Helical" evidence="5">
    <location>
        <begin position="238"/>
        <end position="263"/>
    </location>
</feature>
<gene>
    <name evidence="6" type="ORF">AVDCRST_MAG11-3906</name>
</gene>
<dbReference type="PANTHER" id="PTHR11785:SF512">
    <property type="entry name" value="SOBREMESA, ISOFORM B"/>
    <property type="match status" value="1"/>
</dbReference>
<keyword evidence="3 5" id="KW-1133">Transmembrane helix</keyword>
<evidence type="ECO:0000256" key="2">
    <source>
        <dbReference type="ARBA" id="ARBA00022692"/>
    </source>
</evidence>
<comment type="subcellular location">
    <subcellularLocation>
        <location evidence="1">Membrane</location>
        <topology evidence="1">Multi-pass membrane protein</topology>
    </subcellularLocation>
</comment>
<protein>
    <submittedName>
        <fullName evidence="6">Uncharacterized amino acid permease, GabP family</fullName>
    </submittedName>
</protein>